<evidence type="ECO:0000313" key="3">
    <source>
        <dbReference type="Proteomes" id="UP000019487"/>
    </source>
</evidence>
<protein>
    <submittedName>
        <fullName evidence="2">Uncharacterized protein</fullName>
    </submittedName>
</protein>
<comment type="caution">
    <text evidence="2">The sequence shown here is derived from an EMBL/GenBank/DDBJ whole genome shotgun (WGS) entry which is preliminary data.</text>
</comment>
<dbReference type="HOGENOM" id="CLU_1475962_0_0_1"/>
<proteinExistence type="predicted"/>
<keyword evidence="3" id="KW-1185">Reference proteome</keyword>
<dbReference type="EMBL" id="AYSA01000373">
    <property type="protein sequence ID" value="ESZ92622.1"/>
    <property type="molecule type" value="Genomic_DNA"/>
</dbReference>
<accession>W9C783</accession>
<gene>
    <name evidence="2" type="ORF">SBOR_6994</name>
</gene>
<dbReference type="Proteomes" id="UP000019487">
    <property type="component" value="Unassembled WGS sequence"/>
</dbReference>
<evidence type="ECO:0000313" key="2">
    <source>
        <dbReference type="EMBL" id="ESZ92622.1"/>
    </source>
</evidence>
<feature type="region of interest" description="Disordered" evidence="1">
    <location>
        <begin position="1"/>
        <end position="22"/>
    </location>
</feature>
<reference evidence="2 3" key="1">
    <citation type="journal article" date="2014" name="Genome Announc.">
        <title>Draft genome sequence of Sclerotinia borealis, a psychrophilic plant pathogenic fungus.</title>
        <authorList>
            <person name="Mardanov A.V."/>
            <person name="Beletsky A.V."/>
            <person name="Kadnikov V.V."/>
            <person name="Ignatov A.N."/>
            <person name="Ravin N.V."/>
        </authorList>
    </citation>
    <scope>NUCLEOTIDE SEQUENCE [LARGE SCALE GENOMIC DNA]</scope>
    <source>
        <strain evidence="3">F-4157</strain>
    </source>
</reference>
<name>W9C783_SCLBF</name>
<dbReference type="AlphaFoldDB" id="W9C783"/>
<organism evidence="2 3">
    <name type="scientific">Sclerotinia borealis (strain F-4128)</name>
    <dbReference type="NCBI Taxonomy" id="1432307"/>
    <lineage>
        <taxon>Eukaryota</taxon>
        <taxon>Fungi</taxon>
        <taxon>Dikarya</taxon>
        <taxon>Ascomycota</taxon>
        <taxon>Pezizomycotina</taxon>
        <taxon>Leotiomycetes</taxon>
        <taxon>Helotiales</taxon>
        <taxon>Sclerotiniaceae</taxon>
        <taxon>Sclerotinia</taxon>
    </lineage>
</organism>
<sequence>MRSANVPIKTPVPSPSTKPEHMRDISITPSKLFAPPIFAASVKSNTEKTTAKFYARISLPYCELWKQLEINISTIKQFFIRKKLVYLDTLMFLAYLDPAGPDQKYEESPLPVWEKKDGSPSEYIQLDAKIQWIRQTSFIKIQEYDRGNEEALKLQFNILVQFSIEEYKLSNLLEKERKESENK</sequence>
<evidence type="ECO:0000256" key="1">
    <source>
        <dbReference type="SAM" id="MobiDB-lite"/>
    </source>
</evidence>